<dbReference type="InterPro" id="IPR016181">
    <property type="entry name" value="Acyl_CoA_acyltransferase"/>
</dbReference>
<reference evidence="4 5" key="1">
    <citation type="submission" date="2019-12" db="EMBL/GenBank/DDBJ databases">
        <title>Paenibacillus sp. nov., an endophytic bacterium isolated from the stem of Dendrobium.</title>
        <authorList>
            <person name="Zhao R."/>
        </authorList>
    </citation>
    <scope>NUCLEOTIDE SEQUENCE [LARGE SCALE GENOMIC DNA]</scope>
    <source>
        <strain evidence="4 5">HJL G12</strain>
    </source>
</reference>
<dbReference type="PROSITE" id="PS51186">
    <property type="entry name" value="GNAT"/>
    <property type="match status" value="1"/>
</dbReference>
<dbReference type="PANTHER" id="PTHR43877">
    <property type="entry name" value="AMINOALKYLPHOSPHONATE N-ACETYLTRANSFERASE-RELATED-RELATED"/>
    <property type="match status" value="1"/>
</dbReference>
<keyword evidence="5" id="KW-1185">Reference proteome</keyword>
<dbReference type="GO" id="GO:0016747">
    <property type="term" value="F:acyltransferase activity, transferring groups other than amino-acyl groups"/>
    <property type="evidence" value="ECO:0007669"/>
    <property type="project" value="InterPro"/>
</dbReference>
<dbReference type="Proteomes" id="UP000460318">
    <property type="component" value="Unassembled WGS sequence"/>
</dbReference>
<gene>
    <name evidence="4" type="ORF">GRF59_04330</name>
</gene>
<dbReference type="Pfam" id="PF00583">
    <property type="entry name" value="Acetyltransf_1"/>
    <property type="match status" value="1"/>
</dbReference>
<feature type="domain" description="N-acetyltransferase" evidence="3">
    <location>
        <begin position="3"/>
        <end position="152"/>
    </location>
</feature>
<dbReference type="InterPro" id="IPR000182">
    <property type="entry name" value="GNAT_dom"/>
</dbReference>
<dbReference type="PANTHER" id="PTHR43877:SF5">
    <property type="entry name" value="BLL8307 PROTEIN"/>
    <property type="match status" value="1"/>
</dbReference>
<evidence type="ECO:0000313" key="5">
    <source>
        <dbReference type="Proteomes" id="UP000460318"/>
    </source>
</evidence>
<proteinExistence type="predicted"/>
<evidence type="ECO:0000256" key="1">
    <source>
        <dbReference type="ARBA" id="ARBA00022679"/>
    </source>
</evidence>
<dbReference type="AlphaFoldDB" id="A0A7X3LFB0"/>
<comment type="caution">
    <text evidence="4">The sequence shown here is derived from an EMBL/GenBank/DDBJ whole genome shotgun (WGS) entry which is preliminary data.</text>
</comment>
<keyword evidence="2" id="KW-0012">Acyltransferase</keyword>
<organism evidence="4 5">
    <name type="scientific">Paenibacillus dendrobii</name>
    <dbReference type="NCBI Taxonomy" id="2691084"/>
    <lineage>
        <taxon>Bacteria</taxon>
        <taxon>Bacillati</taxon>
        <taxon>Bacillota</taxon>
        <taxon>Bacilli</taxon>
        <taxon>Bacillales</taxon>
        <taxon>Paenibacillaceae</taxon>
        <taxon>Paenibacillus</taxon>
    </lineage>
</organism>
<accession>A0A7X3LFB0</accession>
<evidence type="ECO:0000259" key="3">
    <source>
        <dbReference type="PROSITE" id="PS51186"/>
    </source>
</evidence>
<dbReference type="RefSeq" id="WP_160496414.1">
    <property type="nucleotide sequence ID" value="NZ_WUBI01000001.1"/>
</dbReference>
<evidence type="ECO:0000313" key="4">
    <source>
        <dbReference type="EMBL" id="MWV42847.1"/>
    </source>
</evidence>
<dbReference type="SUPFAM" id="SSF55729">
    <property type="entry name" value="Acyl-CoA N-acyltransferases (Nat)"/>
    <property type="match status" value="1"/>
</dbReference>
<evidence type="ECO:0000256" key="2">
    <source>
        <dbReference type="ARBA" id="ARBA00023315"/>
    </source>
</evidence>
<protein>
    <submittedName>
        <fullName evidence="4">GNAT family N-acetyltransferase</fullName>
    </submittedName>
</protein>
<sequence length="156" mass="17714">MDIRIDDLSGPEVADLIGQHLHNMSELSPPESTHALNLDGLRSPEVTFWSAWEEGELAGCGAIKELDEEHGEIKSMRTATSHLRKGVARRILAHIIEEAKRRGYRRLSLETGSMEAFEPARRLYESFGFQYCHPFAEYIEDPNSLFMTLNITVAQR</sequence>
<name>A0A7X3LFB0_9BACL</name>
<keyword evidence="1 4" id="KW-0808">Transferase</keyword>
<dbReference type="Gene3D" id="3.40.630.30">
    <property type="match status" value="1"/>
</dbReference>
<dbReference type="InterPro" id="IPR050832">
    <property type="entry name" value="Bact_Acetyltransf"/>
</dbReference>
<dbReference type="EMBL" id="WUBI01000001">
    <property type="protein sequence ID" value="MWV42847.1"/>
    <property type="molecule type" value="Genomic_DNA"/>
</dbReference>